<dbReference type="Gene3D" id="1.10.287.950">
    <property type="entry name" value="Methyl-accepting chemotaxis protein"/>
    <property type="match status" value="1"/>
</dbReference>
<dbReference type="SMART" id="SM00091">
    <property type="entry name" value="PAS"/>
    <property type="match status" value="2"/>
</dbReference>
<keyword evidence="7" id="KW-0418">Kinase</keyword>
<comment type="caution">
    <text evidence="7">The sequence shown here is derived from an EMBL/GenBank/DDBJ whole genome shotgun (WGS) entry which is preliminary data.</text>
</comment>
<evidence type="ECO:0000259" key="5">
    <source>
        <dbReference type="PROSITE" id="PS50113"/>
    </source>
</evidence>
<dbReference type="AlphaFoldDB" id="A0A1S1P069"/>
<dbReference type="Pfam" id="PF00015">
    <property type="entry name" value="MCPsignal"/>
    <property type="match status" value="1"/>
</dbReference>
<dbReference type="InterPro" id="IPR013655">
    <property type="entry name" value="PAS_fold_3"/>
</dbReference>
<dbReference type="GO" id="GO:0016301">
    <property type="term" value="F:kinase activity"/>
    <property type="evidence" value="ECO:0007669"/>
    <property type="project" value="UniProtKB-KW"/>
</dbReference>
<dbReference type="InterPro" id="IPR004089">
    <property type="entry name" value="MCPsignal_dom"/>
</dbReference>
<dbReference type="NCBIfam" id="TIGR00229">
    <property type="entry name" value="sensory_box"/>
    <property type="match status" value="2"/>
</dbReference>
<dbReference type="CDD" id="cd00130">
    <property type="entry name" value="PAS"/>
    <property type="match status" value="2"/>
</dbReference>
<dbReference type="PROSITE" id="PS50113">
    <property type="entry name" value="PAC"/>
    <property type="match status" value="2"/>
</dbReference>
<dbReference type="InterPro" id="IPR001610">
    <property type="entry name" value="PAC"/>
</dbReference>
<dbReference type="SUPFAM" id="SSF58104">
    <property type="entry name" value="Methyl-accepting chemotaxis protein (MCP) signaling domain"/>
    <property type="match status" value="1"/>
</dbReference>
<dbReference type="PROSITE" id="PS50112">
    <property type="entry name" value="PAS"/>
    <property type="match status" value="1"/>
</dbReference>
<dbReference type="Pfam" id="PF08447">
    <property type="entry name" value="PAS_3"/>
    <property type="match status" value="2"/>
</dbReference>
<evidence type="ECO:0000259" key="4">
    <source>
        <dbReference type="PROSITE" id="PS50112"/>
    </source>
</evidence>
<evidence type="ECO:0000256" key="1">
    <source>
        <dbReference type="ARBA" id="ARBA00029447"/>
    </source>
</evidence>
<evidence type="ECO:0000259" key="3">
    <source>
        <dbReference type="PROSITE" id="PS50111"/>
    </source>
</evidence>
<dbReference type="SMART" id="SM00283">
    <property type="entry name" value="MA"/>
    <property type="match status" value="1"/>
</dbReference>
<evidence type="ECO:0000313" key="8">
    <source>
        <dbReference type="Proteomes" id="UP000180215"/>
    </source>
</evidence>
<feature type="domain" description="T-SNARE coiled-coil homology" evidence="6">
    <location>
        <begin position="415"/>
        <end position="469"/>
    </location>
</feature>
<accession>A0A1S1P069</accession>
<dbReference type="Proteomes" id="UP000180215">
    <property type="component" value="Unassembled WGS sequence"/>
</dbReference>
<dbReference type="PROSITE" id="PS50192">
    <property type="entry name" value="T_SNARE"/>
    <property type="match status" value="1"/>
</dbReference>
<dbReference type="InterPro" id="IPR000700">
    <property type="entry name" value="PAS-assoc_C"/>
</dbReference>
<dbReference type="InterPro" id="IPR050903">
    <property type="entry name" value="Bact_Chemotaxis_MeTrfase"/>
</dbReference>
<keyword evidence="7" id="KW-0808">Transferase</keyword>
<dbReference type="GO" id="GO:0007165">
    <property type="term" value="P:signal transduction"/>
    <property type="evidence" value="ECO:0007669"/>
    <property type="project" value="UniProtKB-KW"/>
</dbReference>
<dbReference type="PANTHER" id="PTHR24422:SF10">
    <property type="entry name" value="CHEMOTAXIS PROTEIN METHYLTRANSFERASE 2"/>
    <property type="match status" value="1"/>
</dbReference>
<dbReference type="EMBL" id="MNAO01000565">
    <property type="protein sequence ID" value="OHV14526.1"/>
    <property type="molecule type" value="Genomic_DNA"/>
</dbReference>
<feature type="domain" description="PAC" evidence="5">
    <location>
        <begin position="80"/>
        <end position="132"/>
    </location>
</feature>
<dbReference type="SUPFAM" id="SSF55785">
    <property type="entry name" value="PYP-like sensor domain (PAS domain)"/>
    <property type="match status" value="2"/>
</dbReference>
<evidence type="ECO:0000259" key="6">
    <source>
        <dbReference type="PROSITE" id="PS50192"/>
    </source>
</evidence>
<sequence length="491" mass="52483">MAIFHSEQDSILAAVDRAQGRIEFAMDGTITNANANFLDLVGYTLDELRGRSHAMLMPPEQRESPEYKAFWEALRRGEFQAREFRRIAKDGRSIWIQASYNPILDRRGQPYKVVKFATDITAETQRNASYEGQIAAINRSQAVIHFGLDGTITDANANFLDAVGYRLEDIRGRHHSLFVDPEEVKSAAYAEFWRSLANGTYQAGEFRRLAKGGREIWIYGSYNPVLDSEGRPCAIVKFASDVTQAVADRLRRANGQRAIESDLGTITGAMSHVSRRASETAAAVAITSDNVQSVAAGAEEFAASILELSRHASQAKTAADAAVSRAEEAGGIVSGLTATAERIGEVVSVIRSIADQTNLLALNATIEAARAGAAGRGFAVVATEVKALASQSSRATEDIGQQIAAVQDSSARAVEAIRAIVSTITDLSEISMSVSSAVTEQAAVTQEIASNMQTAARSVDAVRGNANGIAQAANEVDLSVQKVTASARALA</sequence>
<dbReference type="GO" id="GO:0006935">
    <property type="term" value="P:chemotaxis"/>
    <property type="evidence" value="ECO:0007669"/>
    <property type="project" value="InterPro"/>
</dbReference>
<keyword evidence="2" id="KW-0807">Transducer</keyword>
<dbReference type="PRINTS" id="PR00260">
    <property type="entry name" value="CHEMTRNSDUCR"/>
</dbReference>
<dbReference type="GO" id="GO:0004888">
    <property type="term" value="F:transmembrane signaling receptor activity"/>
    <property type="evidence" value="ECO:0007669"/>
    <property type="project" value="InterPro"/>
</dbReference>
<gene>
    <name evidence="7" type="ORF">BK022_26140</name>
</gene>
<proteinExistence type="inferred from homology"/>
<comment type="similarity">
    <text evidence="1">Belongs to the methyl-accepting chemotaxis (MCP) protein family.</text>
</comment>
<dbReference type="PROSITE" id="PS50111">
    <property type="entry name" value="CHEMOTAXIS_TRANSDUC_2"/>
    <property type="match status" value="1"/>
</dbReference>
<dbReference type="InterPro" id="IPR004090">
    <property type="entry name" value="Chemotax_Me-accpt_rcpt"/>
</dbReference>
<organism evidence="7 8">
    <name type="scientific">Methylorubrum extorquens</name>
    <name type="common">Methylobacterium dichloromethanicum</name>
    <name type="synonym">Methylobacterium extorquens</name>
    <dbReference type="NCBI Taxonomy" id="408"/>
    <lineage>
        <taxon>Bacteria</taxon>
        <taxon>Pseudomonadati</taxon>
        <taxon>Pseudomonadota</taxon>
        <taxon>Alphaproteobacteria</taxon>
        <taxon>Hyphomicrobiales</taxon>
        <taxon>Methylobacteriaceae</taxon>
        <taxon>Methylorubrum</taxon>
    </lineage>
</organism>
<dbReference type="InterPro" id="IPR035965">
    <property type="entry name" value="PAS-like_dom_sf"/>
</dbReference>
<dbReference type="SMART" id="SM00086">
    <property type="entry name" value="PAC"/>
    <property type="match status" value="2"/>
</dbReference>
<reference evidence="7 8" key="1">
    <citation type="submission" date="2016-10" db="EMBL/GenBank/DDBJ databases">
        <title>Draft genome sequence of Methylobacterium extorquens CP3, a seed endophyte of Crotalaria pumila with plant growth-promoting and metal tolerance properties.</title>
        <authorList>
            <person name="Sanchez-Lopez A.S."/>
            <person name="Van Hamme J.D."/>
            <person name="Thijs S."/>
            <person name="Mcammond B.M."/>
            <person name="Stevens V."/>
            <person name="Gonzalez-Chavez M.D.C."/>
            <person name="Vangronsveld J."/>
        </authorList>
    </citation>
    <scope>NUCLEOTIDE SEQUENCE [LARGE SCALE GENOMIC DNA]</scope>
    <source>
        <strain evidence="7 8">CP3</strain>
    </source>
</reference>
<dbReference type="InterPro" id="IPR000014">
    <property type="entry name" value="PAS"/>
</dbReference>
<feature type="domain" description="Methyl-accepting transducer" evidence="3">
    <location>
        <begin position="255"/>
        <end position="491"/>
    </location>
</feature>
<dbReference type="InterPro" id="IPR000727">
    <property type="entry name" value="T_SNARE_dom"/>
</dbReference>
<protein>
    <submittedName>
        <fullName evidence="7">Histidine kinase</fullName>
    </submittedName>
</protein>
<dbReference type="GO" id="GO:0016020">
    <property type="term" value="C:membrane"/>
    <property type="evidence" value="ECO:0007669"/>
    <property type="project" value="InterPro"/>
</dbReference>
<name>A0A1S1P069_METEX</name>
<evidence type="ECO:0000313" key="7">
    <source>
        <dbReference type="EMBL" id="OHV14526.1"/>
    </source>
</evidence>
<dbReference type="PANTHER" id="PTHR24422">
    <property type="entry name" value="CHEMOTAXIS PROTEIN METHYLTRANSFERASE"/>
    <property type="match status" value="1"/>
</dbReference>
<dbReference type="Gene3D" id="3.30.450.20">
    <property type="entry name" value="PAS domain"/>
    <property type="match status" value="2"/>
</dbReference>
<feature type="domain" description="PAS" evidence="4">
    <location>
        <begin position="27"/>
        <end position="77"/>
    </location>
</feature>
<evidence type="ECO:0000256" key="2">
    <source>
        <dbReference type="PROSITE-ProRule" id="PRU00284"/>
    </source>
</evidence>
<feature type="domain" description="PAC" evidence="5">
    <location>
        <begin position="202"/>
        <end position="254"/>
    </location>
</feature>